<feature type="transmembrane region" description="Helical" evidence="1">
    <location>
        <begin position="7"/>
        <end position="26"/>
    </location>
</feature>
<dbReference type="RefSeq" id="WP_249511090.1">
    <property type="nucleotide sequence ID" value="NZ_CP093362.1"/>
</dbReference>
<protein>
    <recommendedName>
        <fullName evidence="4">Integral membrane protein</fullName>
    </recommendedName>
</protein>
<feature type="transmembrane region" description="Helical" evidence="1">
    <location>
        <begin position="67"/>
        <end position="84"/>
    </location>
</feature>
<feature type="transmembrane region" description="Helical" evidence="1">
    <location>
        <begin position="32"/>
        <end position="55"/>
    </location>
</feature>
<dbReference type="Proteomes" id="UP000831859">
    <property type="component" value="Chromosome"/>
</dbReference>
<accession>A0ABY4PI57</accession>
<evidence type="ECO:0000256" key="1">
    <source>
        <dbReference type="SAM" id="Phobius"/>
    </source>
</evidence>
<keyword evidence="1" id="KW-0812">Transmembrane</keyword>
<evidence type="ECO:0000313" key="2">
    <source>
        <dbReference type="EMBL" id="UQS85111.1"/>
    </source>
</evidence>
<keyword evidence="1" id="KW-1133">Transmembrane helix</keyword>
<keyword evidence="1" id="KW-0472">Membrane</keyword>
<evidence type="ECO:0000313" key="3">
    <source>
        <dbReference type="Proteomes" id="UP000831859"/>
    </source>
</evidence>
<proteinExistence type="predicted"/>
<gene>
    <name evidence="2" type="ORF">MOO46_00455</name>
</gene>
<reference evidence="2 3" key="1">
    <citation type="journal article" date="2022" name="Int. J. Syst. Evol. Microbiol.">
        <title>Apilactobacillus apisilvae sp. nov., Nicolia spurrieriana gen. nov. sp. nov., Bombilactobacillus folatiphilus sp. nov. and Bombilactobacillus thymidiniphilus sp. nov., four new lactic acid bacterial isolates from stingless bees Tetragonula carbonaria and Austroplebeia australis.</title>
        <authorList>
            <person name="Oliphant S.A."/>
            <person name="Watson-Haigh N.S."/>
            <person name="Sumby K.M."/>
            <person name="Gardner J."/>
            <person name="Groom S."/>
            <person name="Jiranek V."/>
        </authorList>
    </citation>
    <scope>NUCLEOTIDE SEQUENCE [LARGE SCALE GENOMIC DNA]</scope>
    <source>
        <strain evidence="2 3">SG5_A10</strain>
    </source>
</reference>
<dbReference type="EMBL" id="CP093362">
    <property type="protein sequence ID" value="UQS85111.1"/>
    <property type="molecule type" value="Genomic_DNA"/>
</dbReference>
<sequence length="85" mass="9740">MNQLLKEILLNIGLMVFPFTFIISGLTSSSPVLYIGIMLLGIICLLMGPIYIYYWLNNHNGLWYRKLLAAFYVILLLACISSYFV</sequence>
<keyword evidence="3" id="KW-1185">Reference proteome</keyword>
<organism evidence="2 3">
    <name type="scientific">Apilactobacillus apisilvae</name>
    <dbReference type="NCBI Taxonomy" id="2923364"/>
    <lineage>
        <taxon>Bacteria</taxon>
        <taxon>Bacillati</taxon>
        <taxon>Bacillota</taxon>
        <taxon>Bacilli</taxon>
        <taxon>Lactobacillales</taxon>
        <taxon>Lactobacillaceae</taxon>
        <taxon>Apilactobacillus</taxon>
    </lineage>
</organism>
<evidence type="ECO:0008006" key="4">
    <source>
        <dbReference type="Google" id="ProtNLM"/>
    </source>
</evidence>
<name>A0ABY4PI57_9LACO</name>